<feature type="transmembrane region" description="Helical" evidence="5">
    <location>
        <begin position="160"/>
        <end position="179"/>
    </location>
</feature>
<dbReference type="EMBL" id="JASBRG010000003">
    <property type="protein sequence ID" value="MDI3319084.1"/>
    <property type="molecule type" value="Genomic_DNA"/>
</dbReference>
<feature type="transmembrane region" description="Helical" evidence="5">
    <location>
        <begin position="7"/>
        <end position="30"/>
    </location>
</feature>
<feature type="domain" description="RDD" evidence="6">
    <location>
        <begin position="155"/>
        <end position="250"/>
    </location>
</feature>
<dbReference type="InterPro" id="IPR010432">
    <property type="entry name" value="RDD"/>
</dbReference>
<evidence type="ECO:0000259" key="6">
    <source>
        <dbReference type="Pfam" id="PF06271"/>
    </source>
</evidence>
<proteinExistence type="predicted"/>
<dbReference type="RefSeq" id="WP_282333201.1">
    <property type="nucleotide sequence ID" value="NZ_JASBRG010000003.1"/>
</dbReference>
<evidence type="ECO:0000256" key="5">
    <source>
        <dbReference type="SAM" id="Phobius"/>
    </source>
</evidence>
<keyword evidence="2 5" id="KW-0812">Transmembrane</keyword>
<feature type="transmembrane region" description="Helical" evidence="5">
    <location>
        <begin position="42"/>
        <end position="60"/>
    </location>
</feature>
<keyword evidence="8" id="KW-1185">Reference proteome</keyword>
<keyword evidence="4 5" id="KW-0472">Membrane</keyword>
<evidence type="ECO:0000256" key="3">
    <source>
        <dbReference type="ARBA" id="ARBA00022989"/>
    </source>
</evidence>
<protein>
    <submittedName>
        <fullName evidence="7">RDD family protein</fullName>
    </submittedName>
</protein>
<evidence type="ECO:0000256" key="1">
    <source>
        <dbReference type="ARBA" id="ARBA00004141"/>
    </source>
</evidence>
<comment type="caution">
    <text evidence="7">The sequence shown here is derived from an EMBL/GenBank/DDBJ whole genome shotgun (WGS) entry which is preliminary data.</text>
</comment>
<name>A0ABT6R946_9BACT</name>
<dbReference type="Proteomes" id="UP001226434">
    <property type="component" value="Unassembled WGS sequence"/>
</dbReference>
<keyword evidence="3 5" id="KW-1133">Transmembrane helix</keyword>
<sequence length="283" mass="33172">MNKLKIAATLVGLELAYSIYNWVIFFAHVYQNRHSSVSEVSWVHVLVSVFGLVAYVQFLVTRFKYSQLLRIFVFYQCFTGIIWTINWLLLYTRTTLDMFESTPDFFRIAFTTLALLVINFISLLALQNCRVPKYQTYNNGIGNVSTFSPVIKNLRFMHRVIDIVFLGVVFYNNISYAYQRFISDAQLIIMELLLIFIYYFVMEAAFKVTIGKIVSRTIVVDERGQKAGSWDVMKRALSRFIPFDALSFLFRNRGWHDELSGTYVIHDKYEWEAEADAFDTYFT</sequence>
<evidence type="ECO:0000256" key="2">
    <source>
        <dbReference type="ARBA" id="ARBA00022692"/>
    </source>
</evidence>
<dbReference type="Pfam" id="PF06271">
    <property type="entry name" value="RDD"/>
    <property type="match status" value="1"/>
</dbReference>
<feature type="transmembrane region" description="Helical" evidence="5">
    <location>
        <begin position="105"/>
        <end position="126"/>
    </location>
</feature>
<evidence type="ECO:0000256" key="4">
    <source>
        <dbReference type="ARBA" id="ARBA00023136"/>
    </source>
</evidence>
<reference evidence="7 8" key="1">
    <citation type="submission" date="2023-05" db="EMBL/GenBank/DDBJ databases">
        <title>Genome sequence of Pinibacter sp. MAH-24.</title>
        <authorList>
            <person name="Huq M.A."/>
        </authorList>
    </citation>
    <scope>NUCLEOTIDE SEQUENCE [LARGE SCALE GENOMIC DNA]</scope>
    <source>
        <strain evidence="7 8">MAH-24</strain>
    </source>
</reference>
<accession>A0ABT6R946</accession>
<comment type="subcellular location">
    <subcellularLocation>
        <location evidence="1">Membrane</location>
        <topology evidence="1">Multi-pass membrane protein</topology>
    </subcellularLocation>
</comment>
<evidence type="ECO:0000313" key="7">
    <source>
        <dbReference type="EMBL" id="MDI3319084.1"/>
    </source>
</evidence>
<gene>
    <name evidence="7" type="ORF">QJ048_04835</name>
</gene>
<evidence type="ECO:0000313" key="8">
    <source>
        <dbReference type="Proteomes" id="UP001226434"/>
    </source>
</evidence>
<feature type="transmembrane region" description="Helical" evidence="5">
    <location>
        <begin position="185"/>
        <end position="206"/>
    </location>
</feature>
<feature type="transmembrane region" description="Helical" evidence="5">
    <location>
        <begin position="72"/>
        <end position="93"/>
    </location>
</feature>
<organism evidence="7 8">
    <name type="scientific">Pinibacter soli</name>
    <dbReference type="NCBI Taxonomy" id="3044211"/>
    <lineage>
        <taxon>Bacteria</taxon>
        <taxon>Pseudomonadati</taxon>
        <taxon>Bacteroidota</taxon>
        <taxon>Chitinophagia</taxon>
        <taxon>Chitinophagales</taxon>
        <taxon>Chitinophagaceae</taxon>
        <taxon>Pinibacter</taxon>
    </lineage>
</organism>